<proteinExistence type="predicted"/>
<accession>A0ABQ3Z806</accession>
<organism evidence="1 2">
    <name type="scientific">Paractinoplanes durhamensis</name>
    <dbReference type="NCBI Taxonomy" id="113563"/>
    <lineage>
        <taxon>Bacteria</taxon>
        <taxon>Bacillati</taxon>
        <taxon>Actinomycetota</taxon>
        <taxon>Actinomycetes</taxon>
        <taxon>Micromonosporales</taxon>
        <taxon>Micromonosporaceae</taxon>
        <taxon>Paractinoplanes</taxon>
    </lineage>
</organism>
<evidence type="ECO:0000313" key="2">
    <source>
        <dbReference type="Proteomes" id="UP000637628"/>
    </source>
</evidence>
<sequence>MSETSRYRDVPIVAVPDARGRVLAARELRLLPTVTGTFTHPVAAGDRLDQLAATYYRRPLVWWHIADANPAALSPLALVGAEPVTTLTVPVTIPGDPPWTEVRRALAALAGVEDVTVVDEVELADERRTVGEAQFVVTVGRPVRALRVRRNEAAAAVAGETVADVVAVIRDAGFTVAAVSRDDGVGAPVLVPPAPAGGA</sequence>
<comment type="caution">
    <text evidence="1">The sequence shown here is derived from an EMBL/GenBank/DDBJ whole genome shotgun (WGS) entry which is preliminary data.</text>
</comment>
<reference evidence="1 2" key="1">
    <citation type="submission" date="2021-01" db="EMBL/GenBank/DDBJ databases">
        <title>Whole genome shotgun sequence of Actinoplanes durhamensis NBRC 14914.</title>
        <authorList>
            <person name="Komaki H."/>
            <person name="Tamura T."/>
        </authorList>
    </citation>
    <scope>NUCLEOTIDE SEQUENCE [LARGE SCALE GENOMIC DNA]</scope>
    <source>
        <strain evidence="1 2">NBRC 14914</strain>
    </source>
</reference>
<dbReference type="EMBL" id="BOML01000057">
    <property type="protein sequence ID" value="GIE05669.1"/>
    <property type="molecule type" value="Genomic_DNA"/>
</dbReference>
<evidence type="ECO:0008006" key="3">
    <source>
        <dbReference type="Google" id="ProtNLM"/>
    </source>
</evidence>
<keyword evidence="2" id="KW-1185">Reference proteome</keyword>
<protein>
    <recommendedName>
        <fullName evidence="3">LysM domain-containing protein</fullName>
    </recommendedName>
</protein>
<dbReference type="Proteomes" id="UP000637628">
    <property type="component" value="Unassembled WGS sequence"/>
</dbReference>
<gene>
    <name evidence="1" type="ORF">Adu01nite_70190</name>
</gene>
<name>A0ABQ3Z806_9ACTN</name>
<dbReference type="RefSeq" id="WP_203733546.1">
    <property type="nucleotide sequence ID" value="NZ_BAAATX010000009.1"/>
</dbReference>
<evidence type="ECO:0000313" key="1">
    <source>
        <dbReference type="EMBL" id="GIE05669.1"/>
    </source>
</evidence>